<reference evidence="1" key="1">
    <citation type="submission" date="2018-01" db="EMBL/GenBank/DDBJ databases">
        <title>Genome sequnecing of Lactobacillus formosensis KACC 18721.</title>
        <authorList>
            <person name="Kim S.-J."/>
            <person name="Heo J."/>
        </authorList>
    </citation>
    <scope>NUCLEOTIDE SEQUENCE</scope>
    <source>
        <strain evidence="1">KACC 18721</strain>
    </source>
</reference>
<dbReference type="PANTHER" id="PTHR10000">
    <property type="entry name" value="PHOSPHOSERINE PHOSPHATASE"/>
    <property type="match status" value="1"/>
</dbReference>
<dbReference type="SFLD" id="SFLDS00003">
    <property type="entry name" value="Haloacid_Dehalogenase"/>
    <property type="match status" value="1"/>
</dbReference>
<dbReference type="Gene3D" id="3.30.1240.10">
    <property type="match status" value="1"/>
</dbReference>
<dbReference type="GO" id="GO:0000287">
    <property type="term" value="F:magnesium ion binding"/>
    <property type="evidence" value="ECO:0007669"/>
    <property type="project" value="TreeGrafter"/>
</dbReference>
<dbReference type="Pfam" id="PF08282">
    <property type="entry name" value="Hydrolase_3"/>
    <property type="match status" value="1"/>
</dbReference>
<protein>
    <submittedName>
        <fullName evidence="1">Cof-type HAD-IIB family hydrolase</fullName>
    </submittedName>
</protein>
<keyword evidence="1" id="KW-0378">Hydrolase</keyword>
<evidence type="ECO:0000313" key="1">
    <source>
        <dbReference type="EMBL" id="POH36043.1"/>
    </source>
</evidence>
<dbReference type="Gene3D" id="3.40.50.1000">
    <property type="entry name" value="HAD superfamily/HAD-like"/>
    <property type="match status" value="1"/>
</dbReference>
<dbReference type="GO" id="GO:0005829">
    <property type="term" value="C:cytosol"/>
    <property type="evidence" value="ECO:0007669"/>
    <property type="project" value="TreeGrafter"/>
</dbReference>
<gene>
    <name evidence="1" type="ORF">C2R26_10635</name>
</gene>
<dbReference type="InterPro" id="IPR023214">
    <property type="entry name" value="HAD_sf"/>
</dbReference>
<dbReference type="AlphaFoldDB" id="A0A2P4R477"/>
<dbReference type="SUPFAM" id="SSF56784">
    <property type="entry name" value="HAD-like"/>
    <property type="match status" value="1"/>
</dbReference>
<dbReference type="GO" id="GO:0016791">
    <property type="term" value="F:phosphatase activity"/>
    <property type="evidence" value="ECO:0007669"/>
    <property type="project" value="TreeGrafter"/>
</dbReference>
<dbReference type="SFLD" id="SFLDG01140">
    <property type="entry name" value="C2.B:_Phosphomannomutase_and_P"/>
    <property type="match status" value="1"/>
</dbReference>
<comment type="caution">
    <text evidence="1">The sequence shown here is derived from an EMBL/GenBank/DDBJ whole genome shotgun (WGS) entry which is preliminary data.</text>
</comment>
<dbReference type="NCBIfam" id="TIGR01484">
    <property type="entry name" value="HAD-SF-IIB"/>
    <property type="match status" value="1"/>
</dbReference>
<dbReference type="InterPro" id="IPR036412">
    <property type="entry name" value="HAD-like_sf"/>
</dbReference>
<accession>A0A2P4R477</accession>
<dbReference type="EMBL" id="PPWZ01000090">
    <property type="protein sequence ID" value="POH36043.1"/>
    <property type="molecule type" value="Genomic_DNA"/>
</dbReference>
<sequence length="271" mass="30607">MGGNLYVTQTKLIATDIDGTLFDDDKNYNIERLNNYLKALHQQGIQFAVASGNNYDHLKRIFQRTPQIDLFIAENGAQIVKKGETIYEREMPKTLVNDMIPTLFNQLDLKSLSLSGKKASYAESKKDLPLYHMKNLVIVDNLLKINDDIFKFNIQLQHDDLTEAIKFLNDNYGQEIYAAVSGFGSIDIMRNNVNKSIALRHLCDLEDFSLKNVMAFGDNLNDLEMIQSVGTGIAMKNAKAQVIKVANLVTNTDNNHDGVLNTINEIFKLDK</sequence>
<proteinExistence type="predicted"/>
<dbReference type="InterPro" id="IPR006379">
    <property type="entry name" value="HAD-SF_hydro_IIB"/>
</dbReference>
<dbReference type="NCBIfam" id="TIGR00099">
    <property type="entry name" value="Cof-subfamily"/>
    <property type="match status" value="1"/>
</dbReference>
<dbReference type="PROSITE" id="PS01229">
    <property type="entry name" value="COF_2"/>
    <property type="match status" value="1"/>
</dbReference>
<dbReference type="InterPro" id="IPR000150">
    <property type="entry name" value="Cof"/>
</dbReference>
<dbReference type="PANTHER" id="PTHR10000:SF53">
    <property type="entry name" value="5-AMINO-6-(5-PHOSPHO-D-RIBITYLAMINO)URACIL PHOSPHATASE YBJI-RELATED"/>
    <property type="match status" value="1"/>
</dbReference>
<name>A0A2P4R477_9LACO</name>
<organism evidence="1">
    <name type="scientific">Companilactobacillus formosensis</name>
    <dbReference type="NCBI Taxonomy" id="1617889"/>
    <lineage>
        <taxon>Bacteria</taxon>
        <taxon>Bacillati</taxon>
        <taxon>Bacillota</taxon>
        <taxon>Bacilli</taxon>
        <taxon>Lactobacillales</taxon>
        <taxon>Lactobacillaceae</taxon>
        <taxon>Companilactobacillus</taxon>
    </lineage>
</organism>